<name>A0A385Q2R8_9FIRM</name>
<dbReference type="SMART" id="SM00854">
    <property type="entry name" value="PGA_cap"/>
    <property type="match status" value="1"/>
</dbReference>
<protein>
    <submittedName>
        <fullName evidence="2">CapA family protein</fullName>
    </submittedName>
</protein>
<organism evidence="2 3">
    <name type="scientific">Lachnoanaerobaculum umeaense</name>
    <dbReference type="NCBI Taxonomy" id="617123"/>
    <lineage>
        <taxon>Bacteria</taxon>
        <taxon>Bacillati</taxon>
        <taxon>Bacillota</taxon>
        <taxon>Clostridia</taxon>
        <taxon>Lachnospirales</taxon>
        <taxon>Lachnospiraceae</taxon>
        <taxon>Lachnoanaerobaculum</taxon>
    </lineage>
</organism>
<dbReference type="RefSeq" id="WP_111524383.1">
    <property type="nucleotide sequence ID" value="NZ_CP032364.1"/>
</dbReference>
<comment type="similarity">
    <text evidence="1">Belongs to the CapA family.</text>
</comment>
<evidence type="ECO:0000313" key="3">
    <source>
        <dbReference type="Proteomes" id="UP000265562"/>
    </source>
</evidence>
<dbReference type="KEGG" id="lua:D4A81_08030"/>
<dbReference type="PANTHER" id="PTHR33393:SF13">
    <property type="entry name" value="PGA BIOSYNTHESIS PROTEIN CAPA"/>
    <property type="match status" value="1"/>
</dbReference>
<dbReference type="Pfam" id="PF09587">
    <property type="entry name" value="PGA_cap"/>
    <property type="match status" value="1"/>
</dbReference>
<accession>A0A385Q2R8</accession>
<proteinExistence type="inferred from homology"/>
<dbReference type="PANTHER" id="PTHR33393">
    <property type="entry name" value="POLYGLUTAMINE SYNTHESIS ACCESSORY PROTEIN RV0574C-RELATED"/>
    <property type="match status" value="1"/>
</dbReference>
<dbReference type="EMBL" id="CP032364">
    <property type="protein sequence ID" value="AYA99887.1"/>
    <property type="molecule type" value="Genomic_DNA"/>
</dbReference>
<dbReference type="InterPro" id="IPR019079">
    <property type="entry name" value="Capsule_synth_CapA"/>
</dbReference>
<keyword evidence="3" id="KW-1185">Reference proteome</keyword>
<evidence type="ECO:0000256" key="1">
    <source>
        <dbReference type="ARBA" id="ARBA00005662"/>
    </source>
</evidence>
<dbReference type="SUPFAM" id="SSF56300">
    <property type="entry name" value="Metallo-dependent phosphatases"/>
    <property type="match status" value="1"/>
</dbReference>
<gene>
    <name evidence="2" type="ORF">D4A81_08030</name>
</gene>
<dbReference type="OrthoDB" id="9810906at2"/>
<dbReference type="InterPro" id="IPR029052">
    <property type="entry name" value="Metallo-depent_PP-like"/>
</dbReference>
<reference evidence="2 3" key="1">
    <citation type="submission" date="2018-09" db="EMBL/GenBank/DDBJ databases">
        <title>Genome sequencing of Lachnoanaerobaculum umeaense DSM 23576.</title>
        <authorList>
            <person name="Kook J.-K."/>
            <person name="Park S.-N."/>
            <person name="Lim Y.K."/>
        </authorList>
    </citation>
    <scope>NUCLEOTIDE SEQUENCE [LARGE SCALE GENOMIC DNA]</scope>
    <source>
        <strain evidence="3">DSM 23576 \ CCUG 58757</strain>
    </source>
</reference>
<dbReference type="InterPro" id="IPR052169">
    <property type="entry name" value="CW_Biosynth-Accessory"/>
</dbReference>
<dbReference type="AlphaFoldDB" id="A0A385Q2R8"/>
<dbReference type="Gene3D" id="3.60.21.10">
    <property type="match status" value="1"/>
</dbReference>
<dbReference type="CDD" id="cd07381">
    <property type="entry name" value="MPP_CapA"/>
    <property type="match status" value="1"/>
</dbReference>
<evidence type="ECO:0000313" key="2">
    <source>
        <dbReference type="EMBL" id="AYA99887.1"/>
    </source>
</evidence>
<dbReference type="Proteomes" id="UP000265562">
    <property type="component" value="Chromosome"/>
</dbReference>
<sequence>MLKIRKYILLSVIFIIIGSAVIYRFTLIQSDISIELTFAGDIMLSRGLDKYLNEKGYDYPYENVKDIFLSDDLTIVNLECPITSYGRGANKAKRFVFKANSENAFAMKRAGIDLCDLANNHTMDYRSEGLGDTMDALTKAGIAYVGAGENASSNMSYIFEKNGYKVGILAYSLFPPEGMVYNENNPNINYLSEFEDLKSERVKTDLKKLKADFKIVYFHWGVEYEPFARDMQKKLARDTIDGGADFVVGTHPHVIQGSEVYNGKYIYYSIGNCVFDKQIQKGTDEGMLLRVNIGKNKSVNIKEQRFKIKKGRPELVE</sequence>